<feature type="compositionally biased region" description="Basic and acidic residues" evidence="3">
    <location>
        <begin position="304"/>
        <end position="314"/>
    </location>
</feature>
<feature type="coiled-coil region" evidence="2">
    <location>
        <begin position="362"/>
        <end position="396"/>
    </location>
</feature>
<feature type="region of interest" description="Disordered" evidence="3">
    <location>
        <begin position="521"/>
        <end position="589"/>
    </location>
</feature>
<dbReference type="InterPro" id="IPR036875">
    <property type="entry name" value="Znf_CCHC_sf"/>
</dbReference>
<dbReference type="PANTHER" id="PTHR42648">
    <property type="entry name" value="TRANSPOSASE, PUTATIVE-RELATED"/>
    <property type="match status" value="1"/>
</dbReference>
<accession>A0ABQ4Y2K1</accession>
<dbReference type="InterPro" id="IPR036397">
    <property type="entry name" value="RNaseH_sf"/>
</dbReference>
<feature type="compositionally biased region" description="Pro residues" evidence="3">
    <location>
        <begin position="8"/>
        <end position="17"/>
    </location>
</feature>
<feature type="region of interest" description="Disordered" evidence="3">
    <location>
        <begin position="291"/>
        <end position="314"/>
    </location>
</feature>
<organism evidence="5 6">
    <name type="scientific">Tanacetum coccineum</name>
    <dbReference type="NCBI Taxonomy" id="301880"/>
    <lineage>
        <taxon>Eukaryota</taxon>
        <taxon>Viridiplantae</taxon>
        <taxon>Streptophyta</taxon>
        <taxon>Embryophyta</taxon>
        <taxon>Tracheophyta</taxon>
        <taxon>Spermatophyta</taxon>
        <taxon>Magnoliopsida</taxon>
        <taxon>eudicotyledons</taxon>
        <taxon>Gunneridae</taxon>
        <taxon>Pentapetalae</taxon>
        <taxon>asterids</taxon>
        <taxon>campanulids</taxon>
        <taxon>Asterales</taxon>
        <taxon>Asteraceae</taxon>
        <taxon>Asteroideae</taxon>
        <taxon>Anthemideae</taxon>
        <taxon>Anthemidinae</taxon>
        <taxon>Tanacetum</taxon>
    </lineage>
</organism>
<sequence>MSGSQDEIPPPPPPPPSSSQTPTQQTPHTVSTIKLPILKKGEYDIWAMKMEHYLAYTNYPIWEVIQNRNDHVSITTDTQGQIKVLPLRTAKEIIARERERKARTTLLIALPEDHLAKFHKMTDAKEMCDAIKSRFEWLHKGYDRFQSLLSQLEIHGAGVSTEDANKKFLRSLPSACNTNEVSTAYSVSNPSGQNSQYETSSYSLLANQSSCPQLDHEDLEQLDEYDLEEMDLKWQVAMISMRMKKFYKKTGRKLQFDAKEPVGFDKTKVECYNCHKTGHFARECRIKGNQDNRRRDAWNSGTKDGSRTGKKEDSKALVTIDGEGVDWTSHSEEDEDYALMACNSSESDTEVTSCSNKCKESYANLKKLYDAQREQLSDASIEIKAYTQGLKKVEAQLVAHQQGQLWYEQKIKFMKIDLDDKTDVLTYHKKLLAEAQKEKEDLKAKVEKWHNSSKNLSKLLNTQMSANDKFGLGYGDHRYDGILSYENEVLQSVFMNKESEIENQPLYDRFVTAEGMHAVPPPMTGNYMPSGPDVEVDDSKFTYGPKQTQPNESESQSSEFDTCESNTSIEPSELVSEPVVNESNVKSQPKVWSDAPIIEEYESDSDDECVVIPTKQQATPSFANQQVKTPRENVKSKYTHSQKPKVDKKDLGHGFAVRACFVCGSLNHLIRDCDFHEKRMARKAELNNGWNNVQRVNKQNQFVPSAVLTRTGIIPVNTARTSGTKNFSTVRQSVNRQTVLTSTAMKVNTVKPNVNRVRPANVFYKTHSSSSRPFKKTTVLRTDFSNQKFNTAKWMFRHMTGNKGYLDEFQDFMWPYLLLEHFNLFSVSQMCDKKNKVLFTDSECLVLSSEFKLLDENQVLLKIPRQNNMYSFNLENIVLLEIGLETLSEVYLQRFFKMTTLVLLVRKESSTQRLCAKANKDVIEFCGSKGIKREYSNARTPQQNRVAERKNRTLIEAIRTMLADSFLPNTFWLK</sequence>
<dbReference type="Pfam" id="PF00098">
    <property type="entry name" value="zf-CCHC"/>
    <property type="match status" value="2"/>
</dbReference>
<feature type="region of interest" description="Disordered" evidence="3">
    <location>
        <begin position="1"/>
        <end position="31"/>
    </location>
</feature>
<evidence type="ECO:0000256" key="3">
    <source>
        <dbReference type="SAM" id="MobiDB-lite"/>
    </source>
</evidence>
<dbReference type="SUPFAM" id="SSF53098">
    <property type="entry name" value="Ribonuclease H-like"/>
    <property type="match status" value="1"/>
</dbReference>
<evidence type="ECO:0000313" key="6">
    <source>
        <dbReference type="Proteomes" id="UP001151760"/>
    </source>
</evidence>
<keyword evidence="1" id="KW-0479">Metal-binding</keyword>
<gene>
    <name evidence="5" type="ORF">Tco_0704620</name>
</gene>
<feature type="domain" description="CCHC-type" evidence="4">
    <location>
        <begin position="271"/>
        <end position="285"/>
    </location>
</feature>
<reference evidence="5" key="1">
    <citation type="journal article" date="2022" name="Int. J. Mol. Sci.">
        <title>Draft Genome of Tanacetum Coccineum: Genomic Comparison of Closely Related Tanacetum-Family Plants.</title>
        <authorList>
            <person name="Yamashiro T."/>
            <person name="Shiraishi A."/>
            <person name="Nakayama K."/>
            <person name="Satake H."/>
        </authorList>
    </citation>
    <scope>NUCLEOTIDE SEQUENCE</scope>
</reference>
<dbReference type="InterPro" id="IPR001878">
    <property type="entry name" value="Znf_CCHC"/>
</dbReference>
<dbReference type="Gene3D" id="3.30.420.10">
    <property type="entry name" value="Ribonuclease H-like superfamily/Ribonuclease H"/>
    <property type="match status" value="1"/>
</dbReference>
<evidence type="ECO:0000256" key="1">
    <source>
        <dbReference type="PROSITE-ProRule" id="PRU00047"/>
    </source>
</evidence>
<feature type="compositionally biased region" description="Polar residues" evidence="3">
    <location>
        <begin position="545"/>
        <end position="570"/>
    </location>
</feature>
<dbReference type="PROSITE" id="PS50158">
    <property type="entry name" value="ZF_CCHC"/>
    <property type="match status" value="1"/>
</dbReference>
<evidence type="ECO:0000256" key="2">
    <source>
        <dbReference type="SAM" id="Coils"/>
    </source>
</evidence>
<dbReference type="Proteomes" id="UP001151760">
    <property type="component" value="Unassembled WGS sequence"/>
</dbReference>
<name>A0ABQ4Y2K1_9ASTR</name>
<dbReference type="SUPFAM" id="SSF57756">
    <property type="entry name" value="Retrovirus zinc finger-like domains"/>
    <property type="match status" value="1"/>
</dbReference>
<evidence type="ECO:0000259" key="4">
    <source>
        <dbReference type="PROSITE" id="PS50158"/>
    </source>
</evidence>
<reference evidence="5" key="2">
    <citation type="submission" date="2022-01" db="EMBL/GenBank/DDBJ databases">
        <authorList>
            <person name="Yamashiro T."/>
            <person name="Shiraishi A."/>
            <person name="Satake H."/>
            <person name="Nakayama K."/>
        </authorList>
    </citation>
    <scope>NUCLEOTIDE SEQUENCE</scope>
</reference>
<keyword evidence="2" id="KW-0175">Coiled coil</keyword>
<protein>
    <submittedName>
        <fullName evidence="5">Ribonuclease H-like domain-containing protein</fullName>
    </submittedName>
</protein>
<feature type="compositionally biased region" description="Low complexity" evidence="3">
    <location>
        <begin position="18"/>
        <end position="27"/>
    </location>
</feature>
<dbReference type="InterPro" id="IPR039537">
    <property type="entry name" value="Retrotran_Ty1/copia-like"/>
</dbReference>
<dbReference type="PANTHER" id="PTHR42648:SF32">
    <property type="entry name" value="RIBONUCLEASE H-LIKE DOMAIN, GAG-PRE-INTEGRASE DOMAIN PROTEIN-RELATED"/>
    <property type="match status" value="1"/>
</dbReference>
<feature type="coiled-coil region" evidence="2">
    <location>
        <begin position="425"/>
        <end position="452"/>
    </location>
</feature>
<dbReference type="InterPro" id="IPR012337">
    <property type="entry name" value="RNaseH-like_sf"/>
</dbReference>
<dbReference type="EMBL" id="BQNB010010031">
    <property type="protein sequence ID" value="GJS71779.1"/>
    <property type="molecule type" value="Genomic_DNA"/>
</dbReference>
<keyword evidence="1" id="KW-0862">Zinc</keyword>
<proteinExistence type="predicted"/>
<dbReference type="Gene3D" id="4.10.60.10">
    <property type="entry name" value="Zinc finger, CCHC-type"/>
    <property type="match status" value="1"/>
</dbReference>
<keyword evidence="1" id="KW-0863">Zinc-finger</keyword>
<dbReference type="SMART" id="SM00343">
    <property type="entry name" value="ZnF_C2HC"/>
    <property type="match status" value="2"/>
</dbReference>
<feature type="region of interest" description="Disordered" evidence="3">
    <location>
        <begin position="623"/>
        <end position="648"/>
    </location>
</feature>
<keyword evidence="6" id="KW-1185">Reference proteome</keyword>
<evidence type="ECO:0000313" key="5">
    <source>
        <dbReference type="EMBL" id="GJS71779.1"/>
    </source>
</evidence>
<comment type="caution">
    <text evidence="5">The sequence shown here is derived from an EMBL/GenBank/DDBJ whole genome shotgun (WGS) entry which is preliminary data.</text>
</comment>